<keyword evidence="2 6" id="KW-0812">Transmembrane</keyword>
<keyword evidence="4 6" id="KW-0472">Membrane</keyword>
<feature type="transmembrane region" description="Helical" evidence="6">
    <location>
        <begin position="63"/>
        <end position="89"/>
    </location>
</feature>
<proteinExistence type="predicted"/>
<protein>
    <submittedName>
        <fullName evidence="8">ABC transporter permease</fullName>
    </submittedName>
</protein>
<organism evidence="8 9">
    <name type="scientific">Actinomyces israelii</name>
    <dbReference type="NCBI Taxonomy" id="1659"/>
    <lineage>
        <taxon>Bacteria</taxon>
        <taxon>Bacillati</taxon>
        <taxon>Actinomycetota</taxon>
        <taxon>Actinomycetes</taxon>
        <taxon>Actinomycetales</taxon>
        <taxon>Actinomycetaceae</taxon>
        <taxon>Actinomyces</taxon>
    </lineage>
</organism>
<accession>A0ABT4IA89</accession>
<name>A0ABT4IA89_9ACTO</name>
<dbReference type="RefSeq" id="WP_043563298.1">
    <property type="nucleotide sequence ID" value="NZ_JAPTMY010000017.1"/>
</dbReference>
<evidence type="ECO:0000313" key="9">
    <source>
        <dbReference type="Proteomes" id="UP001072034"/>
    </source>
</evidence>
<evidence type="ECO:0000256" key="1">
    <source>
        <dbReference type="ARBA" id="ARBA00004141"/>
    </source>
</evidence>
<dbReference type="Proteomes" id="UP001072034">
    <property type="component" value="Unassembled WGS sequence"/>
</dbReference>
<dbReference type="InterPro" id="IPR000412">
    <property type="entry name" value="ABC_2_transport"/>
</dbReference>
<feature type="transmembrane region" description="Helical" evidence="6">
    <location>
        <begin position="266"/>
        <end position="285"/>
    </location>
</feature>
<feature type="transmembrane region" description="Helical" evidence="6">
    <location>
        <begin position="21"/>
        <end position="43"/>
    </location>
</feature>
<keyword evidence="3 6" id="KW-1133">Transmembrane helix</keyword>
<evidence type="ECO:0000313" key="8">
    <source>
        <dbReference type="EMBL" id="MCZ0858105.1"/>
    </source>
</evidence>
<comment type="caution">
    <text evidence="8">The sequence shown here is derived from an EMBL/GenBank/DDBJ whole genome shotgun (WGS) entry which is preliminary data.</text>
</comment>
<dbReference type="InterPro" id="IPR051784">
    <property type="entry name" value="Nod_factor_ABC_transporter"/>
</dbReference>
<feature type="transmembrane region" description="Helical" evidence="6">
    <location>
        <begin position="150"/>
        <end position="172"/>
    </location>
</feature>
<feature type="domain" description="ABC-2 type transporter transmembrane" evidence="7">
    <location>
        <begin position="7"/>
        <end position="219"/>
    </location>
</feature>
<keyword evidence="5" id="KW-0046">Antibiotic resistance</keyword>
<evidence type="ECO:0000256" key="2">
    <source>
        <dbReference type="ARBA" id="ARBA00022692"/>
    </source>
</evidence>
<dbReference type="InterPro" id="IPR013525">
    <property type="entry name" value="ABC2_TM"/>
</dbReference>
<feature type="transmembrane region" description="Helical" evidence="6">
    <location>
        <begin position="110"/>
        <end position="138"/>
    </location>
</feature>
<feature type="transmembrane region" description="Helical" evidence="6">
    <location>
        <begin position="179"/>
        <end position="200"/>
    </location>
</feature>
<dbReference type="EMBL" id="JAPTMY010000017">
    <property type="protein sequence ID" value="MCZ0858105.1"/>
    <property type="molecule type" value="Genomic_DNA"/>
</dbReference>
<keyword evidence="9" id="KW-1185">Reference proteome</keyword>
<dbReference type="Pfam" id="PF01061">
    <property type="entry name" value="ABC2_membrane"/>
    <property type="match status" value="1"/>
</dbReference>
<evidence type="ECO:0000256" key="3">
    <source>
        <dbReference type="ARBA" id="ARBA00022989"/>
    </source>
</evidence>
<comment type="subcellular location">
    <subcellularLocation>
        <location evidence="1">Membrane</location>
        <topology evidence="1">Multi-pass membrane protein</topology>
    </subcellularLocation>
</comment>
<reference evidence="8" key="1">
    <citation type="submission" date="2022-10" db="EMBL/GenBank/DDBJ databases">
        <title>Genome sequence of Actinomyces israelii ATCC 10048.</title>
        <authorList>
            <person name="Watt R.M."/>
            <person name="Tong W.M."/>
        </authorList>
    </citation>
    <scope>NUCLEOTIDE SEQUENCE</scope>
    <source>
        <strain evidence="8">ATCC 10048</strain>
    </source>
</reference>
<evidence type="ECO:0000259" key="7">
    <source>
        <dbReference type="Pfam" id="PF01061"/>
    </source>
</evidence>
<evidence type="ECO:0000256" key="4">
    <source>
        <dbReference type="ARBA" id="ARBA00023136"/>
    </source>
</evidence>
<dbReference type="PIRSF" id="PIRSF006648">
    <property type="entry name" value="DrrB"/>
    <property type="match status" value="1"/>
</dbReference>
<sequence length="292" mass="31373">MRTTLGLVRRNIRVYYRDRGQVVLSLIAPLILLLLYVLFLGNLQVDTLEDSLPEASAEQVDAFVYTWVFSGMVMITTVTTGLSALNTFVEDRVFGRFKDFRVSPINSVQLITGYLVASCLIAFVMSMIVLAAGLVVVSMTYDSFPGWSNVFLSVGYAALMCLGFSSLSALMVTFVRTSGAFTSLSVIVGTIIGFLAGAYIPEGTMTKGVVHALNVLPFSQSAMLLREPLAGGALTDLTEGLPGAHETIAEYFGFKLMIGSMSVTNGIAVLVLIAMTIVCGGLGALRMRRSIN</sequence>
<evidence type="ECO:0000256" key="6">
    <source>
        <dbReference type="SAM" id="Phobius"/>
    </source>
</evidence>
<evidence type="ECO:0000256" key="5">
    <source>
        <dbReference type="ARBA" id="ARBA00023251"/>
    </source>
</evidence>
<dbReference type="PANTHER" id="PTHR43229">
    <property type="entry name" value="NODULATION PROTEIN J"/>
    <property type="match status" value="1"/>
</dbReference>
<gene>
    <name evidence="8" type="ORF">OHJ16_08610</name>
</gene>
<dbReference type="PANTHER" id="PTHR43229:SF2">
    <property type="entry name" value="NODULATION PROTEIN J"/>
    <property type="match status" value="1"/>
</dbReference>